<gene>
    <name evidence="1" type="ORF">D3227_08725</name>
</gene>
<protein>
    <submittedName>
        <fullName evidence="1">Uncharacterized protein</fullName>
    </submittedName>
</protein>
<accession>A0A3A5L3V4</accession>
<dbReference type="AlphaFoldDB" id="A0A3A5L3V4"/>
<name>A0A3A5L3V4_9HYPH</name>
<comment type="caution">
    <text evidence="1">The sequence shown here is derived from an EMBL/GenBank/DDBJ whole genome shotgun (WGS) entry which is preliminary data.</text>
</comment>
<proteinExistence type="predicted"/>
<keyword evidence="2" id="KW-1185">Reference proteome</keyword>
<evidence type="ECO:0000313" key="1">
    <source>
        <dbReference type="EMBL" id="RJT40630.1"/>
    </source>
</evidence>
<reference evidence="1 2" key="1">
    <citation type="submission" date="2018-09" db="EMBL/GenBank/DDBJ databases">
        <title>Mesorhizobium carmichaelinearum sp. nov. isolated from Carmichaelinea spp. root nodules in New Zealand.</title>
        <authorList>
            <person name="De Meyer S.E."/>
        </authorList>
    </citation>
    <scope>NUCLEOTIDE SEQUENCE [LARGE SCALE GENOMIC DNA]</scope>
    <source>
        <strain evidence="1 2">ICMP19557</strain>
    </source>
</reference>
<organism evidence="1 2">
    <name type="scientific">Mesorhizobium waimense</name>
    <dbReference type="NCBI Taxonomy" id="1300307"/>
    <lineage>
        <taxon>Bacteria</taxon>
        <taxon>Pseudomonadati</taxon>
        <taxon>Pseudomonadota</taxon>
        <taxon>Alphaproteobacteria</taxon>
        <taxon>Hyphomicrobiales</taxon>
        <taxon>Phyllobacteriaceae</taxon>
        <taxon>Mesorhizobium</taxon>
    </lineage>
</organism>
<sequence>MLKERRQEALVAVLSYFPRTLGEPFMVPWRDWPCKTIKGLRDRETARHEILPSDRQAIKDWLWQPTGAVRLSKR</sequence>
<dbReference type="Proteomes" id="UP000272706">
    <property type="component" value="Unassembled WGS sequence"/>
</dbReference>
<dbReference type="EMBL" id="QZWZ01000005">
    <property type="protein sequence ID" value="RJT40630.1"/>
    <property type="molecule type" value="Genomic_DNA"/>
</dbReference>
<evidence type="ECO:0000313" key="2">
    <source>
        <dbReference type="Proteomes" id="UP000272706"/>
    </source>
</evidence>